<proteinExistence type="predicted"/>
<dbReference type="EMBL" id="OR553891">
    <property type="protein sequence ID" value="WNN93711.1"/>
    <property type="molecule type" value="Genomic_DNA"/>
</dbReference>
<reference evidence="2" key="1">
    <citation type="submission" date="2024-05" db="EMBL/GenBank/DDBJ databases">
        <authorList>
            <person name="Garin V.P."/>
            <person name="Arshad I."/>
            <person name="Mak A."/>
            <person name="Orr M.A."/>
            <person name="Cho C."/>
            <person name="Kyla G.P."/>
            <person name="Liu J."/>
            <person name="Peri J.N."/>
            <person name="Esherick S.A."/>
            <person name="Shera S."/>
            <person name="Suani E."/>
            <person name="Faulkner C."/>
            <person name="Bonthala P."/>
            <person name="Wong M.A."/>
            <person name="Yao J."/>
            <person name="Santaolaya C."/>
            <person name="Santos E.A."/>
            <person name="Qin K."/>
            <person name="Yang E."/>
            <person name="Shao S.B."/>
            <person name="Moore J.P."/>
            <person name="Mathkour Y.H."/>
            <person name="Gallagher H.R."/>
            <person name="White L.T."/>
            <person name="Givan S.V."/>
            <person name="Chan R.W."/>
            <person name="Infante A."/>
            <person name="Anand S."/>
            <person name="Almeida T.I."/>
            <person name="De G.A."/>
            <person name="Trinh U.L."/>
            <person name="Bhatt K."/>
            <person name="Sanoyca A.J."/>
            <person name="Chong T."/>
            <person name="Liu R."/>
            <person name="Liang E."/>
            <person name="Castellanos S."/>
            <person name="Chang A.P."/>
            <person name="Stephenson J.C."/>
            <person name="Zorawik M."/>
            <person name="Garza D.R."/>
            <person name="Reddi K."/>
            <person name="Bouklas T."/>
            <person name="Freise A.C."/>
            <person name="Klyczek K."/>
            <person name="Ko C."/>
            <person name="Russell D.A."/>
            <person name="Jacobs-Sera D."/>
            <person name="Hatfull G.F."/>
        </authorList>
    </citation>
    <scope>NUCLEOTIDE SEQUENCE [LARGE SCALE GENOMIC DNA]</scope>
</reference>
<protein>
    <submittedName>
        <fullName evidence="1">Uncharacterized protein</fullName>
    </submittedName>
</protein>
<accession>A0AA96HDA8</accession>
<evidence type="ECO:0000313" key="2">
    <source>
        <dbReference type="Proteomes" id="UP001303520"/>
    </source>
</evidence>
<organism evidence="1 2">
    <name type="scientific">Arthrobacter phage CallinAllBarbz</name>
    <dbReference type="NCBI Taxonomy" id="3077790"/>
    <lineage>
        <taxon>Viruses</taxon>
        <taxon>Duplodnaviria</taxon>
        <taxon>Heunggongvirae</taxon>
        <taxon>Uroviricota</taxon>
        <taxon>Caudoviricetes</taxon>
        <taxon>Casidaviridae</taxon>
        <taxon>Baileybluvirus</taxon>
        <taxon>Baileybluvirus callinallbarbz</taxon>
    </lineage>
</organism>
<dbReference type="Proteomes" id="UP001303520">
    <property type="component" value="Segment"/>
</dbReference>
<name>A0AA96HDA8_9CAUD</name>
<evidence type="ECO:0000313" key="1">
    <source>
        <dbReference type="EMBL" id="WNN93711.1"/>
    </source>
</evidence>
<gene>
    <name evidence="1" type="primary">63</name>
    <name evidence="1" type="ORF">SEA_CALLINALLBARBZ_63</name>
</gene>
<keyword evidence="2" id="KW-1185">Reference proteome</keyword>
<sequence length="70" mass="7763">MTETEALARIRGLRLSGYRCQAPASSGAPCGVRAKNVWPLTSEGRALCDFHAEELIQGKGDKRRRPRLRP</sequence>